<reference evidence="2" key="2">
    <citation type="journal article" date="2015" name="Data Brief">
        <title>Shoot transcriptome of the giant reed, Arundo donax.</title>
        <authorList>
            <person name="Barrero R.A."/>
            <person name="Guerrero F.D."/>
            <person name="Moolhuijzen P."/>
            <person name="Goolsby J.A."/>
            <person name="Tidwell J."/>
            <person name="Bellgard S.E."/>
            <person name="Bellgard M.I."/>
        </authorList>
    </citation>
    <scope>NUCLEOTIDE SEQUENCE</scope>
    <source>
        <tissue evidence="2">Shoot tissue taken approximately 20 cm above the soil surface</tissue>
    </source>
</reference>
<organism evidence="2">
    <name type="scientific">Arundo donax</name>
    <name type="common">Giant reed</name>
    <name type="synonym">Donax arundinaceus</name>
    <dbReference type="NCBI Taxonomy" id="35708"/>
    <lineage>
        <taxon>Eukaryota</taxon>
        <taxon>Viridiplantae</taxon>
        <taxon>Streptophyta</taxon>
        <taxon>Embryophyta</taxon>
        <taxon>Tracheophyta</taxon>
        <taxon>Spermatophyta</taxon>
        <taxon>Magnoliopsida</taxon>
        <taxon>Liliopsida</taxon>
        <taxon>Poales</taxon>
        <taxon>Poaceae</taxon>
        <taxon>PACMAD clade</taxon>
        <taxon>Arundinoideae</taxon>
        <taxon>Arundineae</taxon>
        <taxon>Arundo</taxon>
    </lineage>
</organism>
<proteinExistence type="predicted"/>
<dbReference type="AlphaFoldDB" id="A0A0A9H5E6"/>
<dbReference type="EMBL" id="GBRH01165456">
    <property type="protein sequence ID" value="JAE32440.1"/>
    <property type="molecule type" value="Transcribed_RNA"/>
</dbReference>
<evidence type="ECO:0000256" key="1">
    <source>
        <dbReference type="SAM" id="MobiDB-lite"/>
    </source>
</evidence>
<accession>A0A0A9H5E6</accession>
<evidence type="ECO:0000313" key="2">
    <source>
        <dbReference type="EMBL" id="JAE32440.1"/>
    </source>
</evidence>
<protein>
    <submittedName>
        <fullName evidence="2">Uncharacterized protein</fullName>
    </submittedName>
</protein>
<reference evidence="2" key="1">
    <citation type="submission" date="2014-09" db="EMBL/GenBank/DDBJ databases">
        <authorList>
            <person name="Magalhaes I.L.F."/>
            <person name="Oliveira U."/>
            <person name="Santos F.R."/>
            <person name="Vidigal T.H.D.A."/>
            <person name="Brescovit A.D."/>
            <person name="Santos A.J."/>
        </authorList>
    </citation>
    <scope>NUCLEOTIDE SEQUENCE</scope>
    <source>
        <tissue evidence="2">Shoot tissue taken approximately 20 cm above the soil surface</tissue>
    </source>
</reference>
<sequence>MSLPSFISHHLKQSKRIIAIPACSINHCIPFPDDTSPHSNTTSTHKTKD</sequence>
<feature type="region of interest" description="Disordered" evidence="1">
    <location>
        <begin position="30"/>
        <end position="49"/>
    </location>
</feature>
<name>A0A0A9H5E6_ARUDO</name>
<feature type="compositionally biased region" description="Polar residues" evidence="1">
    <location>
        <begin position="37"/>
        <end position="49"/>
    </location>
</feature>